<dbReference type="Proteomes" id="UP001218218">
    <property type="component" value="Unassembled WGS sequence"/>
</dbReference>
<sequence length="112" mass="12664">TANLDRLCFMYLLSFCLHTPVSHENGTSCSLMYLPSFPHTTTSIHALLGFCAPLSEFLLHNKLSTSWIRITASWAQSRADSLFLMYLSQIDVFKPILNFLGFYSNGKFPHLG</sequence>
<feature type="chain" id="PRO_5042019392" description="Secreted protein" evidence="1">
    <location>
        <begin position="24"/>
        <end position="112"/>
    </location>
</feature>
<gene>
    <name evidence="2" type="ORF">DFH08DRAFT_868110</name>
</gene>
<proteinExistence type="predicted"/>
<evidence type="ECO:0008006" key="4">
    <source>
        <dbReference type="Google" id="ProtNLM"/>
    </source>
</evidence>
<feature type="signal peptide" evidence="1">
    <location>
        <begin position="1"/>
        <end position="23"/>
    </location>
</feature>
<evidence type="ECO:0000313" key="2">
    <source>
        <dbReference type="EMBL" id="KAJ7347493.1"/>
    </source>
</evidence>
<keyword evidence="1" id="KW-0732">Signal</keyword>
<protein>
    <recommendedName>
        <fullName evidence="4">Secreted protein</fullName>
    </recommendedName>
</protein>
<reference evidence="2" key="1">
    <citation type="submission" date="2023-03" db="EMBL/GenBank/DDBJ databases">
        <title>Massive genome expansion in bonnet fungi (Mycena s.s.) driven by repeated elements and novel gene families across ecological guilds.</title>
        <authorList>
            <consortium name="Lawrence Berkeley National Laboratory"/>
            <person name="Harder C.B."/>
            <person name="Miyauchi S."/>
            <person name="Viragh M."/>
            <person name="Kuo A."/>
            <person name="Thoen E."/>
            <person name="Andreopoulos B."/>
            <person name="Lu D."/>
            <person name="Skrede I."/>
            <person name="Drula E."/>
            <person name="Henrissat B."/>
            <person name="Morin E."/>
            <person name="Kohler A."/>
            <person name="Barry K."/>
            <person name="LaButti K."/>
            <person name="Morin E."/>
            <person name="Salamov A."/>
            <person name="Lipzen A."/>
            <person name="Mereny Z."/>
            <person name="Hegedus B."/>
            <person name="Baldrian P."/>
            <person name="Stursova M."/>
            <person name="Weitz H."/>
            <person name="Taylor A."/>
            <person name="Grigoriev I.V."/>
            <person name="Nagy L.G."/>
            <person name="Martin F."/>
            <person name="Kauserud H."/>
        </authorList>
    </citation>
    <scope>NUCLEOTIDE SEQUENCE</scope>
    <source>
        <strain evidence="2">CBHHK002</strain>
    </source>
</reference>
<organism evidence="2 3">
    <name type="scientific">Mycena albidolilacea</name>
    <dbReference type="NCBI Taxonomy" id="1033008"/>
    <lineage>
        <taxon>Eukaryota</taxon>
        <taxon>Fungi</taxon>
        <taxon>Dikarya</taxon>
        <taxon>Basidiomycota</taxon>
        <taxon>Agaricomycotina</taxon>
        <taxon>Agaricomycetes</taxon>
        <taxon>Agaricomycetidae</taxon>
        <taxon>Agaricales</taxon>
        <taxon>Marasmiineae</taxon>
        <taxon>Mycenaceae</taxon>
        <taxon>Mycena</taxon>
    </lineage>
</organism>
<dbReference type="AlphaFoldDB" id="A0AAD7A190"/>
<accession>A0AAD7A190</accession>
<evidence type="ECO:0000313" key="3">
    <source>
        <dbReference type="Proteomes" id="UP001218218"/>
    </source>
</evidence>
<evidence type="ECO:0000256" key="1">
    <source>
        <dbReference type="SAM" id="SignalP"/>
    </source>
</evidence>
<dbReference type="EMBL" id="JARIHO010000019">
    <property type="protein sequence ID" value="KAJ7347493.1"/>
    <property type="molecule type" value="Genomic_DNA"/>
</dbReference>
<comment type="caution">
    <text evidence="2">The sequence shown here is derived from an EMBL/GenBank/DDBJ whole genome shotgun (WGS) entry which is preliminary data.</text>
</comment>
<feature type="non-terminal residue" evidence="2">
    <location>
        <position position="1"/>
    </location>
</feature>
<name>A0AAD7A190_9AGAR</name>
<keyword evidence="3" id="KW-1185">Reference proteome</keyword>